<sequence>MPAMTPQSDPSSGTAFQRDAIRMVREVALAIERRIQENLRGAGPDTGPCHSDTAIIQCLQDQMVHLSRVATLGTLAASIAHEIRQPLTAIRIEAGTIARWMHRDAPMAGEITDGIRRIQEQSERAEGVIRSLRALMRREPLPPQPFRLDEALREVLPLADCRISVASVDLRLDLDPTLPPVHGDRVQIQQVMLNLLLNAVEARRDGPPGSARVTLRTRHGADRMAVIEVIDNGRGIEAGQLARIFEPFFSTKDDGMGIGLAICRSIVELHGGTIAATSGDGQTTVTVALPLYAPAA</sequence>
<dbReference type="OrthoDB" id="8559580at2"/>
<keyword evidence="6" id="KW-0418">Kinase</keyword>
<dbReference type="PANTHER" id="PTHR43065">
    <property type="entry name" value="SENSOR HISTIDINE KINASE"/>
    <property type="match status" value="1"/>
</dbReference>
<comment type="catalytic activity">
    <reaction evidence="1">
        <text>ATP + protein L-histidine = ADP + protein N-phospho-L-histidine.</text>
        <dbReference type="EC" id="2.7.13.3"/>
    </reaction>
</comment>
<evidence type="ECO:0000256" key="1">
    <source>
        <dbReference type="ARBA" id="ARBA00000085"/>
    </source>
</evidence>
<dbReference type="SUPFAM" id="SSF47384">
    <property type="entry name" value="Homodimeric domain of signal transducing histidine kinase"/>
    <property type="match status" value="1"/>
</dbReference>
<feature type="domain" description="Histidine kinase" evidence="9">
    <location>
        <begin position="78"/>
        <end position="293"/>
    </location>
</feature>
<keyword evidence="8" id="KW-0902">Two-component regulatory system</keyword>
<keyword evidence="5" id="KW-0547">Nucleotide-binding</keyword>
<dbReference type="PROSITE" id="PS50109">
    <property type="entry name" value="HIS_KIN"/>
    <property type="match status" value="1"/>
</dbReference>
<dbReference type="Proteomes" id="UP000234341">
    <property type="component" value="Unassembled WGS sequence"/>
</dbReference>
<dbReference type="SMART" id="SM00387">
    <property type="entry name" value="HATPase_c"/>
    <property type="match status" value="1"/>
</dbReference>
<accession>A0A2N5CF53</accession>
<dbReference type="InterPro" id="IPR036890">
    <property type="entry name" value="HATPase_C_sf"/>
</dbReference>
<proteinExistence type="predicted"/>
<dbReference type="GO" id="GO:0005524">
    <property type="term" value="F:ATP binding"/>
    <property type="evidence" value="ECO:0007669"/>
    <property type="project" value="UniProtKB-KW"/>
</dbReference>
<dbReference type="Gene3D" id="3.30.565.10">
    <property type="entry name" value="Histidine kinase-like ATPase, C-terminal domain"/>
    <property type="match status" value="1"/>
</dbReference>
<keyword evidence="3" id="KW-0597">Phosphoprotein</keyword>
<evidence type="ECO:0000256" key="4">
    <source>
        <dbReference type="ARBA" id="ARBA00022679"/>
    </source>
</evidence>
<dbReference type="AlphaFoldDB" id="A0A2N5CF53"/>
<evidence type="ECO:0000259" key="9">
    <source>
        <dbReference type="PROSITE" id="PS50109"/>
    </source>
</evidence>
<evidence type="ECO:0000256" key="7">
    <source>
        <dbReference type="ARBA" id="ARBA00022840"/>
    </source>
</evidence>
<evidence type="ECO:0000313" key="11">
    <source>
        <dbReference type="Proteomes" id="UP000234341"/>
    </source>
</evidence>
<gene>
    <name evidence="10" type="ORF">CYJ10_10210</name>
</gene>
<dbReference type="InterPro" id="IPR005467">
    <property type="entry name" value="His_kinase_dom"/>
</dbReference>
<keyword evidence="4" id="KW-0808">Transferase</keyword>
<evidence type="ECO:0000256" key="8">
    <source>
        <dbReference type="ARBA" id="ARBA00023012"/>
    </source>
</evidence>
<dbReference type="Pfam" id="PF02518">
    <property type="entry name" value="HATPase_c"/>
    <property type="match status" value="1"/>
</dbReference>
<evidence type="ECO:0000256" key="3">
    <source>
        <dbReference type="ARBA" id="ARBA00022553"/>
    </source>
</evidence>
<dbReference type="PANTHER" id="PTHR43065:SF10">
    <property type="entry name" value="PEROXIDE STRESS-ACTIVATED HISTIDINE KINASE MAK3"/>
    <property type="match status" value="1"/>
</dbReference>
<evidence type="ECO:0000256" key="6">
    <source>
        <dbReference type="ARBA" id="ARBA00022777"/>
    </source>
</evidence>
<organism evidence="10 11">
    <name type="scientific">Cupriavidus pauculus</name>
    <dbReference type="NCBI Taxonomy" id="82633"/>
    <lineage>
        <taxon>Bacteria</taxon>
        <taxon>Pseudomonadati</taxon>
        <taxon>Pseudomonadota</taxon>
        <taxon>Betaproteobacteria</taxon>
        <taxon>Burkholderiales</taxon>
        <taxon>Burkholderiaceae</taxon>
        <taxon>Cupriavidus</taxon>
    </lineage>
</organism>
<comment type="caution">
    <text evidence="10">The sequence shown here is derived from an EMBL/GenBank/DDBJ whole genome shotgun (WGS) entry which is preliminary data.</text>
</comment>
<dbReference type="InterPro" id="IPR003594">
    <property type="entry name" value="HATPase_dom"/>
</dbReference>
<name>A0A2N5CF53_9BURK</name>
<dbReference type="SUPFAM" id="SSF55874">
    <property type="entry name" value="ATPase domain of HSP90 chaperone/DNA topoisomerase II/histidine kinase"/>
    <property type="match status" value="1"/>
</dbReference>
<reference evidence="10 11" key="1">
    <citation type="submission" date="2017-12" db="EMBL/GenBank/DDBJ databases">
        <title>Genome sequence of the active heterotrophic nitrifier-denitrifier, Cupriavidus pauculus UM1.</title>
        <authorList>
            <person name="Putonti C."/>
            <person name="Castignetti D."/>
        </authorList>
    </citation>
    <scope>NUCLEOTIDE SEQUENCE [LARGE SCALE GENOMIC DNA]</scope>
    <source>
        <strain evidence="10 11">UM1</strain>
    </source>
</reference>
<evidence type="ECO:0000256" key="5">
    <source>
        <dbReference type="ARBA" id="ARBA00022741"/>
    </source>
</evidence>
<dbReference type="EMBL" id="PJRP01000003">
    <property type="protein sequence ID" value="PLQ00802.1"/>
    <property type="molecule type" value="Genomic_DNA"/>
</dbReference>
<dbReference type="PRINTS" id="PR00344">
    <property type="entry name" value="BCTRLSENSOR"/>
</dbReference>
<evidence type="ECO:0000256" key="2">
    <source>
        <dbReference type="ARBA" id="ARBA00012438"/>
    </source>
</evidence>
<dbReference type="GO" id="GO:0000155">
    <property type="term" value="F:phosphorelay sensor kinase activity"/>
    <property type="evidence" value="ECO:0007669"/>
    <property type="project" value="InterPro"/>
</dbReference>
<dbReference type="CDD" id="cd00082">
    <property type="entry name" value="HisKA"/>
    <property type="match status" value="1"/>
</dbReference>
<evidence type="ECO:0000313" key="10">
    <source>
        <dbReference type="EMBL" id="PLQ00802.1"/>
    </source>
</evidence>
<dbReference type="InterPro" id="IPR003661">
    <property type="entry name" value="HisK_dim/P_dom"/>
</dbReference>
<protein>
    <recommendedName>
        <fullName evidence="2">histidine kinase</fullName>
        <ecNumber evidence="2">2.7.13.3</ecNumber>
    </recommendedName>
</protein>
<dbReference type="SMART" id="SM00388">
    <property type="entry name" value="HisKA"/>
    <property type="match status" value="1"/>
</dbReference>
<dbReference type="InterPro" id="IPR036097">
    <property type="entry name" value="HisK_dim/P_sf"/>
</dbReference>
<dbReference type="Pfam" id="PF00512">
    <property type="entry name" value="HisKA"/>
    <property type="match status" value="1"/>
</dbReference>
<dbReference type="EC" id="2.7.13.3" evidence="2"/>
<dbReference type="InterPro" id="IPR004358">
    <property type="entry name" value="Sig_transdc_His_kin-like_C"/>
</dbReference>
<dbReference type="Gene3D" id="1.10.287.130">
    <property type="match status" value="1"/>
</dbReference>
<keyword evidence="7" id="KW-0067">ATP-binding</keyword>